<keyword evidence="2" id="KW-0472">Membrane</keyword>
<feature type="region of interest" description="Disordered" evidence="1">
    <location>
        <begin position="1"/>
        <end position="20"/>
    </location>
</feature>
<proteinExistence type="predicted"/>
<feature type="transmembrane region" description="Helical" evidence="2">
    <location>
        <begin position="42"/>
        <end position="64"/>
    </location>
</feature>
<organism evidence="3 4">
    <name type="scientific">Crotalaria pallida</name>
    <name type="common">Smooth rattlebox</name>
    <name type="synonym">Crotalaria striata</name>
    <dbReference type="NCBI Taxonomy" id="3830"/>
    <lineage>
        <taxon>Eukaryota</taxon>
        <taxon>Viridiplantae</taxon>
        <taxon>Streptophyta</taxon>
        <taxon>Embryophyta</taxon>
        <taxon>Tracheophyta</taxon>
        <taxon>Spermatophyta</taxon>
        <taxon>Magnoliopsida</taxon>
        <taxon>eudicotyledons</taxon>
        <taxon>Gunneridae</taxon>
        <taxon>Pentapetalae</taxon>
        <taxon>rosids</taxon>
        <taxon>fabids</taxon>
        <taxon>Fabales</taxon>
        <taxon>Fabaceae</taxon>
        <taxon>Papilionoideae</taxon>
        <taxon>50 kb inversion clade</taxon>
        <taxon>genistoids sensu lato</taxon>
        <taxon>core genistoids</taxon>
        <taxon>Crotalarieae</taxon>
        <taxon>Crotalaria</taxon>
    </lineage>
</organism>
<evidence type="ECO:0000313" key="4">
    <source>
        <dbReference type="Proteomes" id="UP001372338"/>
    </source>
</evidence>
<comment type="caution">
    <text evidence="3">The sequence shown here is derived from an EMBL/GenBank/DDBJ whole genome shotgun (WGS) entry which is preliminary data.</text>
</comment>
<evidence type="ECO:0000256" key="1">
    <source>
        <dbReference type="SAM" id="MobiDB-lite"/>
    </source>
</evidence>
<name>A0AAN9F114_CROPI</name>
<evidence type="ECO:0000256" key="2">
    <source>
        <dbReference type="SAM" id="Phobius"/>
    </source>
</evidence>
<dbReference type="Proteomes" id="UP001372338">
    <property type="component" value="Unassembled WGS sequence"/>
</dbReference>
<sequence length="100" mass="11735">MFASYNVDLQRKRKRESAQSSMFAHNNVDLQRKRKREVAPQFLVICFNLQIIVNLAYGGGYHIFECIENMPAMRDVAISLQWLYHLDKWLDAESDRTNGL</sequence>
<accession>A0AAN9F114</accession>
<evidence type="ECO:0000313" key="3">
    <source>
        <dbReference type="EMBL" id="KAK7267659.1"/>
    </source>
</evidence>
<protein>
    <submittedName>
        <fullName evidence="3">Uncharacterized protein</fullName>
    </submittedName>
</protein>
<keyword evidence="2" id="KW-0812">Transmembrane</keyword>
<gene>
    <name evidence="3" type="ORF">RIF29_20337</name>
</gene>
<keyword evidence="2" id="KW-1133">Transmembrane helix</keyword>
<dbReference type="AlphaFoldDB" id="A0AAN9F114"/>
<reference evidence="3 4" key="1">
    <citation type="submission" date="2024-01" db="EMBL/GenBank/DDBJ databases">
        <title>The genomes of 5 underutilized Papilionoideae crops provide insights into root nodulation and disease resistanc.</title>
        <authorList>
            <person name="Yuan L."/>
        </authorList>
    </citation>
    <scope>NUCLEOTIDE SEQUENCE [LARGE SCALE GENOMIC DNA]</scope>
    <source>
        <strain evidence="3">ZHUSHIDOU_FW_LH</strain>
        <tissue evidence="3">Leaf</tissue>
    </source>
</reference>
<dbReference type="EMBL" id="JAYWIO010000004">
    <property type="protein sequence ID" value="KAK7267659.1"/>
    <property type="molecule type" value="Genomic_DNA"/>
</dbReference>
<keyword evidence="4" id="KW-1185">Reference proteome</keyword>